<reference evidence="1 2" key="1">
    <citation type="journal article" date="2014" name="Int. J. Syst. Evol. Microbiol.">
        <title>Complete genome sequence of Corynebacterium casei LMG S-19264T (=DSM 44701T), isolated from a smear-ripened cheese.</title>
        <authorList>
            <consortium name="US DOE Joint Genome Institute (JGI-PGF)"/>
            <person name="Walter F."/>
            <person name="Albersmeier A."/>
            <person name="Kalinowski J."/>
            <person name="Ruckert C."/>
        </authorList>
    </citation>
    <scope>NUCLEOTIDE SEQUENCE [LARGE SCALE GENOMIC DNA]</scope>
    <source>
        <strain evidence="1 2">KCTC 19473</strain>
    </source>
</reference>
<protein>
    <recommendedName>
        <fullName evidence="3">Transcriptional regulator, AbiEi antitoxin, Type IV TA system</fullName>
    </recommendedName>
</protein>
<keyword evidence="2" id="KW-1185">Reference proteome</keyword>
<sequence>MDVPAVPLSLVPDHHHPDTPFLNAMAIAERQHGVISGHQARCAGLSHSDLRGLKRNGTLGHPYTGVYSVRSLVDRSDTDGFLRTSVMAAQLALGPRSFAGAQTAAHLWGMQGLPRWDGHTVHMVVPGPGTKRHRHRITLHTWEIGTGEITALDGPLRLTTPGRSLRDTFLDVDRETAVCLMDSALNQALVRTEDLEALALANRHRKGCVRTYPWWFLADSRAESPLETRVRLACTDAGFPPTSLQHPFVDDAGRLIAVADLWWEDLRLIGEADGLGPHSRPEALARDRTRQNALQLHYPGVRIVRFTWQDLARPAYITSVLVRAAGRGCQC</sequence>
<accession>A0A919CGI0</accession>
<dbReference type="AlphaFoldDB" id="A0A919CGI0"/>
<name>A0A919CGI0_9ACTN</name>
<evidence type="ECO:0008006" key="3">
    <source>
        <dbReference type="Google" id="ProtNLM"/>
    </source>
</evidence>
<dbReference type="RefSeq" id="WP_193517652.1">
    <property type="nucleotide sequence ID" value="NZ_BMXL01000005.1"/>
</dbReference>
<evidence type="ECO:0000313" key="2">
    <source>
        <dbReference type="Proteomes" id="UP000654947"/>
    </source>
</evidence>
<gene>
    <name evidence="1" type="ORF">GCM10007147_15700</name>
</gene>
<comment type="caution">
    <text evidence="1">The sequence shown here is derived from an EMBL/GenBank/DDBJ whole genome shotgun (WGS) entry which is preliminary data.</text>
</comment>
<organism evidence="1 2">
    <name type="scientific">Nocardiopsis kunsanensis</name>
    <dbReference type="NCBI Taxonomy" id="141693"/>
    <lineage>
        <taxon>Bacteria</taxon>
        <taxon>Bacillati</taxon>
        <taxon>Actinomycetota</taxon>
        <taxon>Actinomycetes</taxon>
        <taxon>Streptosporangiales</taxon>
        <taxon>Nocardiopsidaceae</taxon>
        <taxon>Nocardiopsis</taxon>
    </lineage>
</organism>
<dbReference type="Proteomes" id="UP000654947">
    <property type="component" value="Unassembled WGS sequence"/>
</dbReference>
<proteinExistence type="predicted"/>
<evidence type="ECO:0000313" key="1">
    <source>
        <dbReference type="EMBL" id="GHD21829.1"/>
    </source>
</evidence>
<dbReference type="EMBL" id="BMXL01000005">
    <property type="protein sequence ID" value="GHD21829.1"/>
    <property type="molecule type" value="Genomic_DNA"/>
</dbReference>